<dbReference type="InterPro" id="IPR023095">
    <property type="entry name" value="Ade_MeTrfase_dom_2"/>
</dbReference>
<dbReference type="InterPro" id="IPR012263">
    <property type="entry name" value="M_m6A_EcoRV"/>
</dbReference>
<dbReference type="PANTHER" id="PTHR30481">
    <property type="entry name" value="DNA ADENINE METHYLASE"/>
    <property type="match status" value="1"/>
</dbReference>
<comment type="catalytic activity">
    <reaction evidence="6 7">
        <text>a 2'-deoxyadenosine in DNA + S-adenosyl-L-methionine = an N(6)-methyl-2'-deoxyadenosine in DNA + S-adenosyl-L-homocysteine + H(+)</text>
        <dbReference type="Rhea" id="RHEA:15197"/>
        <dbReference type="Rhea" id="RHEA-COMP:12418"/>
        <dbReference type="Rhea" id="RHEA-COMP:12419"/>
        <dbReference type="ChEBI" id="CHEBI:15378"/>
        <dbReference type="ChEBI" id="CHEBI:57856"/>
        <dbReference type="ChEBI" id="CHEBI:59789"/>
        <dbReference type="ChEBI" id="CHEBI:90615"/>
        <dbReference type="ChEBI" id="CHEBI:90616"/>
        <dbReference type="EC" id="2.1.1.72"/>
    </reaction>
</comment>
<evidence type="ECO:0000256" key="2">
    <source>
        <dbReference type="ARBA" id="ARBA00011900"/>
    </source>
</evidence>
<keyword evidence="4 7" id="KW-0808">Transferase</keyword>
<dbReference type="Gene3D" id="3.40.50.150">
    <property type="entry name" value="Vaccinia Virus protein VP39"/>
    <property type="match status" value="1"/>
</dbReference>
<protein>
    <recommendedName>
        <fullName evidence="2 7">Site-specific DNA-methyltransferase (adenine-specific)</fullName>
        <ecNumber evidence="2 7">2.1.1.72</ecNumber>
    </recommendedName>
</protein>
<evidence type="ECO:0000256" key="3">
    <source>
        <dbReference type="ARBA" id="ARBA00022603"/>
    </source>
</evidence>
<keyword evidence="9" id="KW-1185">Reference proteome</keyword>
<proteinExistence type="inferred from homology"/>
<dbReference type="PRINTS" id="PR00505">
    <property type="entry name" value="D12N6MTFRASE"/>
</dbReference>
<dbReference type="Pfam" id="PF02086">
    <property type="entry name" value="MethyltransfD12"/>
    <property type="match status" value="1"/>
</dbReference>
<dbReference type="GO" id="GO:0009007">
    <property type="term" value="F:site-specific DNA-methyltransferase (adenine-specific) activity"/>
    <property type="evidence" value="ECO:0007669"/>
    <property type="project" value="UniProtKB-EC"/>
</dbReference>
<dbReference type="Gene3D" id="1.10.1020.10">
    <property type="entry name" value="Adenine-specific Methyltransferase, Domain 2"/>
    <property type="match status" value="1"/>
</dbReference>
<dbReference type="NCBIfam" id="TIGR00571">
    <property type="entry name" value="dam"/>
    <property type="match status" value="1"/>
</dbReference>
<dbReference type="PIRSF" id="PIRSF000398">
    <property type="entry name" value="M_m6A_EcoRV"/>
    <property type="match status" value="1"/>
</dbReference>
<evidence type="ECO:0000313" key="9">
    <source>
        <dbReference type="Proteomes" id="UP001629523"/>
    </source>
</evidence>
<evidence type="ECO:0000256" key="1">
    <source>
        <dbReference type="ARBA" id="ARBA00006594"/>
    </source>
</evidence>
<evidence type="ECO:0000256" key="5">
    <source>
        <dbReference type="ARBA" id="ARBA00022691"/>
    </source>
</evidence>
<dbReference type="SUPFAM" id="SSF53335">
    <property type="entry name" value="S-adenosyl-L-methionine-dependent methyltransferases"/>
    <property type="match status" value="1"/>
</dbReference>
<dbReference type="InterPro" id="IPR002052">
    <property type="entry name" value="DNA_methylase_N6_adenine_CS"/>
</dbReference>
<dbReference type="InterPro" id="IPR029063">
    <property type="entry name" value="SAM-dependent_MTases_sf"/>
</dbReference>
<evidence type="ECO:0000313" key="8">
    <source>
        <dbReference type="EMBL" id="MFM1347329.1"/>
    </source>
</evidence>
<dbReference type="EMBL" id="JBBEST010000004">
    <property type="protein sequence ID" value="MFM1347329.1"/>
    <property type="molecule type" value="Genomic_DNA"/>
</dbReference>
<dbReference type="InterPro" id="IPR012327">
    <property type="entry name" value="MeTrfase_D12"/>
</dbReference>
<gene>
    <name evidence="8" type="ORF">WFP14_12260</name>
</gene>
<reference evidence="8 9" key="1">
    <citation type="journal article" date="2024" name="Infect. Genet. Evol.">
        <title>Characteristics and comparative genome analysis of Yersinia enterocolitica and related species associated with human infections in Switzerland 2019-2023.</title>
        <authorList>
            <person name="Stevens M.J.A."/>
            <person name="Horlbog J.A."/>
            <person name="Diethelm A."/>
            <person name="Stephan R."/>
            <person name="Nuesch-Inderbinen M."/>
        </authorList>
    </citation>
    <scope>NUCLEOTIDE SEQUENCE [LARGE SCALE GENOMIC DNA]</scope>
    <source>
        <strain evidence="8 9">N20-0302</strain>
    </source>
</reference>
<dbReference type="PROSITE" id="PS00092">
    <property type="entry name" value="N6_MTASE"/>
    <property type="match status" value="1"/>
</dbReference>
<keyword evidence="5 7" id="KW-0949">S-adenosyl-L-methionine</keyword>
<keyword evidence="3 7" id="KW-0489">Methyltransferase</keyword>
<evidence type="ECO:0000256" key="6">
    <source>
        <dbReference type="ARBA" id="ARBA00047942"/>
    </source>
</evidence>
<dbReference type="RefSeq" id="WP_408573591.1">
    <property type="nucleotide sequence ID" value="NZ_JBBEST010000004.1"/>
</dbReference>
<evidence type="ECO:0000256" key="4">
    <source>
        <dbReference type="ARBA" id="ARBA00022679"/>
    </source>
</evidence>
<dbReference type="GO" id="GO:0032259">
    <property type="term" value="P:methylation"/>
    <property type="evidence" value="ECO:0007669"/>
    <property type="project" value="UniProtKB-KW"/>
</dbReference>
<accession>A0ABW9EZL8</accession>
<organism evidence="8 9">
    <name type="scientific">Yersinia proxima</name>
    <dbReference type="NCBI Taxonomy" id="2890316"/>
    <lineage>
        <taxon>Bacteria</taxon>
        <taxon>Pseudomonadati</taxon>
        <taxon>Pseudomonadota</taxon>
        <taxon>Gammaproteobacteria</taxon>
        <taxon>Enterobacterales</taxon>
        <taxon>Yersiniaceae</taxon>
        <taxon>Yersinia</taxon>
    </lineage>
</organism>
<comment type="caution">
    <text evidence="8">The sequence shown here is derived from an EMBL/GenBank/DDBJ whole genome shotgun (WGS) entry which is preliminary data.</text>
</comment>
<dbReference type="Proteomes" id="UP001629523">
    <property type="component" value="Unassembled WGS sequence"/>
</dbReference>
<dbReference type="PANTHER" id="PTHR30481:SF3">
    <property type="entry name" value="DNA ADENINE METHYLASE"/>
    <property type="match status" value="1"/>
</dbReference>
<comment type="similarity">
    <text evidence="1 7">Belongs to the N(4)/N(6)-methyltransferase family.</text>
</comment>
<evidence type="ECO:0000256" key="7">
    <source>
        <dbReference type="RuleBase" id="RU361257"/>
    </source>
</evidence>
<name>A0ABW9EZL8_9GAMM</name>
<dbReference type="EC" id="2.1.1.72" evidence="2 7"/>
<sequence length="300" mass="33909">MKRIFSPLKWAGSKGRIMPILRQHLPAGKRLVEPFAGSCSVMLNTDYDEYLIADINGDLINFYQQLQRDCENVIVLAEALFRLDNNETDYYFNRQNFNEREYSDEFNAAMFLYLNRHCHGGICRYNQKGEFNVPYGRYKAPYLPEAEIRYFAEKAKKATFVCCDFSEALTMTRPGDVVYCDPPYIPTSATADFTSYHTGGFSSNEQFWLSEILTITAGQGCHVIASNSDTPHSRYLYESFDIHSITAPRSASCKADGRKAVNEIIAVMPPLLWAGFDLAGGPDSTVIYEIPAQHNTAGEK</sequence>